<dbReference type="PANTHER" id="PTHR42683">
    <property type="entry name" value="ALDEHYDE REDUCTASE"/>
    <property type="match status" value="1"/>
</dbReference>
<evidence type="ECO:0000256" key="2">
    <source>
        <dbReference type="ARBA" id="ARBA00022723"/>
    </source>
</evidence>
<reference evidence="7" key="1">
    <citation type="submission" date="2022-10" db="EMBL/GenBank/DDBJ databases">
        <title>Tapping the CABI collections for fungal endophytes: first genome assemblies for Collariella, Neodidymelliopsis, Ascochyta clinopodiicola, Didymella pomorum, Didymosphaeria variabile, Neocosmospora piperis and Neocucurbitaria cava.</title>
        <authorList>
            <person name="Hill R."/>
        </authorList>
    </citation>
    <scope>NUCLEOTIDE SEQUENCE</scope>
    <source>
        <strain evidence="7">IMI 355082</strain>
    </source>
</reference>
<evidence type="ECO:0000256" key="4">
    <source>
        <dbReference type="ARBA" id="ARBA00023002"/>
    </source>
</evidence>
<sequence>MGYPDTFQGFCVAGPKTWSDFKKQELKPKPFGPNDIDVQIEACGVCGSDVHTITGGWGDYEGPLCVGHEVVGKAIKVGKDVKEIKQGDRVGVGAQVWACLKCGPCKSSNENYCPHMVDTYNATYEDGSQAHGGYASHIRAHEYFTFKIPDALASTDAAPLLCAGITTYSPLVRAGVGPGSKVAICGIGGLGHLGIQWAVALGAEVYAFTHSPHKAEDIVKLGAKEAILTTEKNWAEKWAFTFDFVLNCSDMTNTFDLKTYLSTLKVGGEFHMVGLPDEALPEMMAQAFAGNAAKLTGSHLGNNQEMNALLKLAAEKGIKPWVETIDISEKGLKEAVERVKENKVHYRFTMTGFDKAFATEAESCDSQLPAPV</sequence>
<dbReference type="OrthoDB" id="1879366at2759"/>
<dbReference type="InterPro" id="IPR036291">
    <property type="entry name" value="NAD(P)-bd_dom_sf"/>
</dbReference>
<comment type="caution">
    <text evidence="7">The sequence shown here is derived from an EMBL/GenBank/DDBJ whole genome shotgun (WGS) entry which is preliminary data.</text>
</comment>
<dbReference type="EMBL" id="JAPEVB010000002">
    <property type="protein sequence ID" value="KAJ4393263.1"/>
    <property type="molecule type" value="Genomic_DNA"/>
</dbReference>
<dbReference type="SUPFAM" id="SSF51735">
    <property type="entry name" value="NAD(P)-binding Rossmann-fold domains"/>
    <property type="match status" value="1"/>
</dbReference>
<evidence type="ECO:0000259" key="6">
    <source>
        <dbReference type="SMART" id="SM00829"/>
    </source>
</evidence>
<evidence type="ECO:0000256" key="1">
    <source>
        <dbReference type="ARBA" id="ARBA00001947"/>
    </source>
</evidence>
<gene>
    <name evidence="7" type="ORF">N0V93_002471</name>
</gene>
<dbReference type="InterPro" id="IPR011032">
    <property type="entry name" value="GroES-like_sf"/>
</dbReference>
<accession>A0A9W8YWQ1</accession>
<dbReference type="InterPro" id="IPR047109">
    <property type="entry name" value="CAD-like"/>
</dbReference>
<dbReference type="InterPro" id="IPR002328">
    <property type="entry name" value="ADH_Zn_CS"/>
</dbReference>
<proteinExistence type="inferred from homology"/>
<keyword evidence="4" id="KW-0560">Oxidoreductase</keyword>
<dbReference type="InterPro" id="IPR013149">
    <property type="entry name" value="ADH-like_C"/>
</dbReference>
<dbReference type="PROSITE" id="PS00059">
    <property type="entry name" value="ADH_ZINC"/>
    <property type="match status" value="1"/>
</dbReference>
<dbReference type="InterPro" id="IPR013154">
    <property type="entry name" value="ADH-like_N"/>
</dbReference>
<dbReference type="Gene3D" id="3.90.180.10">
    <property type="entry name" value="Medium-chain alcohol dehydrogenases, catalytic domain"/>
    <property type="match status" value="1"/>
</dbReference>
<comment type="cofactor">
    <cofactor evidence="1 5">
        <name>Zn(2+)</name>
        <dbReference type="ChEBI" id="CHEBI:29105"/>
    </cofactor>
</comment>
<evidence type="ECO:0000313" key="8">
    <source>
        <dbReference type="Proteomes" id="UP001140453"/>
    </source>
</evidence>
<dbReference type="InterPro" id="IPR020843">
    <property type="entry name" value="ER"/>
</dbReference>
<name>A0A9W8YWQ1_9PEZI</name>
<keyword evidence="8" id="KW-1185">Reference proteome</keyword>
<organism evidence="7 8">
    <name type="scientific">Gnomoniopsis smithogilvyi</name>
    <dbReference type="NCBI Taxonomy" id="1191159"/>
    <lineage>
        <taxon>Eukaryota</taxon>
        <taxon>Fungi</taxon>
        <taxon>Dikarya</taxon>
        <taxon>Ascomycota</taxon>
        <taxon>Pezizomycotina</taxon>
        <taxon>Sordariomycetes</taxon>
        <taxon>Sordariomycetidae</taxon>
        <taxon>Diaporthales</taxon>
        <taxon>Gnomoniaceae</taxon>
        <taxon>Gnomoniopsis</taxon>
    </lineage>
</organism>
<evidence type="ECO:0000256" key="3">
    <source>
        <dbReference type="ARBA" id="ARBA00022833"/>
    </source>
</evidence>
<dbReference type="CDD" id="cd05283">
    <property type="entry name" value="CAD1"/>
    <property type="match status" value="1"/>
</dbReference>
<evidence type="ECO:0000256" key="5">
    <source>
        <dbReference type="RuleBase" id="RU361277"/>
    </source>
</evidence>
<comment type="similarity">
    <text evidence="5">Belongs to the zinc-containing alcohol dehydrogenase family.</text>
</comment>
<dbReference type="GO" id="GO:0016616">
    <property type="term" value="F:oxidoreductase activity, acting on the CH-OH group of donors, NAD or NADP as acceptor"/>
    <property type="evidence" value="ECO:0007669"/>
    <property type="project" value="InterPro"/>
</dbReference>
<dbReference type="GO" id="GO:0008270">
    <property type="term" value="F:zinc ion binding"/>
    <property type="evidence" value="ECO:0007669"/>
    <property type="project" value="InterPro"/>
</dbReference>
<dbReference type="Pfam" id="PF08240">
    <property type="entry name" value="ADH_N"/>
    <property type="match status" value="1"/>
</dbReference>
<dbReference type="Proteomes" id="UP001140453">
    <property type="component" value="Unassembled WGS sequence"/>
</dbReference>
<protein>
    <recommendedName>
        <fullName evidence="6">Enoyl reductase (ER) domain-containing protein</fullName>
    </recommendedName>
</protein>
<dbReference type="Pfam" id="PF00107">
    <property type="entry name" value="ADH_zinc_N"/>
    <property type="match status" value="1"/>
</dbReference>
<evidence type="ECO:0000313" key="7">
    <source>
        <dbReference type="EMBL" id="KAJ4393263.1"/>
    </source>
</evidence>
<keyword evidence="2 5" id="KW-0479">Metal-binding</keyword>
<dbReference type="SMART" id="SM00829">
    <property type="entry name" value="PKS_ER"/>
    <property type="match status" value="1"/>
</dbReference>
<dbReference type="AlphaFoldDB" id="A0A9W8YWQ1"/>
<keyword evidence="3 5" id="KW-0862">Zinc</keyword>
<dbReference type="FunFam" id="3.40.50.720:FF:000022">
    <property type="entry name" value="Cinnamyl alcohol dehydrogenase"/>
    <property type="match status" value="1"/>
</dbReference>
<dbReference type="Gene3D" id="3.40.50.720">
    <property type="entry name" value="NAD(P)-binding Rossmann-like Domain"/>
    <property type="match status" value="1"/>
</dbReference>
<dbReference type="SUPFAM" id="SSF50129">
    <property type="entry name" value="GroES-like"/>
    <property type="match status" value="1"/>
</dbReference>
<feature type="domain" description="Enoyl reductase (ER)" evidence="6">
    <location>
        <begin position="16"/>
        <end position="344"/>
    </location>
</feature>